<protein>
    <submittedName>
        <fullName evidence="1">DUF2125 domain-containing protein</fullName>
    </submittedName>
</protein>
<dbReference type="InterPro" id="IPR018666">
    <property type="entry name" value="DUF2125"/>
</dbReference>
<organism evidence="1 2">
    <name type="scientific">Paracoccus fontiphilus</name>
    <dbReference type="NCBI Taxonomy" id="1815556"/>
    <lineage>
        <taxon>Bacteria</taxon>
        <taxon>Pseudomonadati</taxon>
        <taxon>Pseudomonadota</taxon>
        <taxon>Alphaproteobacteria</taxon>
        <taxon>Rhodobacterales</taxon>
        <taxon>Paracoccaceae</taxon>
        <taxon>Paracoccus</taxon>
    </lineage>
</organism>
<dbReference type="Proteomes" id="UP001595557">
    <property type="component" value="Unassembled WGS sequence"/>
</dbReference>
<evidence type="ECO:0000313" key="1">
    <source>
        <dbReference type="EMBL" id="MFC3168558.1"/>
    </source>
</evidence>
<accession>A0ABV7IF10</accession>
<dbReference type="Pfam" id="PF09898">
    <property type="entry name" value="DUF2125"/>
    <property type="match status" value="1"/>
</dbReference>
<name>A0ABV7IF10_9RHOB</name>
<reference evidence="2" key="1">
    <citation type="journal article" date="2019" name="Int. J. Syst. Evol. Microbiol.">
        <title>The Global Catalogue of Microorganisms (GCM) 10K type strain sequencing project: providing services to taxonomists for standard genome sequencing and annotation.</title>
        <authorList>
            <consortium name="The Broad Institute Genomics Platform"/>
            <consortium name="The Broad Institute Genome Sequencing Center for Infectious Disease"/>
            <person name="Wu L."/>
            <person name="Ma J."/>
        </authorList>
    </citation>
    <scope>NUCLEOTIDE SEQUENCE [LARGE SCALE GENOMIC DNA]</scope>
    <source>
        <strain evidence="2">KCTC 52239</strain>
    </source>
</reference>
<evidence type="ECO:0000313" key="2">
    <source>
        <dbReference type="Proteomes" id="UP001595557"/>
    </source>
</evidence>
<proteinExistence type="predicted"/>
<dbReference type="EMBL" id="JBHRTE010000043">
    <property type="protein sequence ID" value="MFC3168558.1"/>
    <property type="molecule type" value="Genomic_DNA"/>
</dbReference>
<gene>
    <name evidence="1" type="ORF">ACFOD7_10900</name>
</gene>
<comment type="caution">
    <text evidence="1">The sequence shown here is derived from an EMBL/GenBank/DDBJ whole genome shotgun (WGS) entry which is preliminary data.</text>
</comment>
<sequence>MIGKLLLTGVLGLAGLWFAAEPLLVAQARRHVQAETVAAQPGAGRLGLVMTGLVIPARQGQVELPALDLWLTPAAPTTIRLALPPEAMLQGAAGNRVVGMDRATGAVTLSPLGRVTQARAGFAALSLDGRPLAEEGGMTAERVSDDRLAGHPYQVQVALPRLHLPQVSSARGGLRLWLDRPLAATTQQPPAVLGVASEDFEVDAGAFALRLAGQLSKGGDGRTQGRVAIYSSDAAAMLEAAIEAGLMPPNVRLLARAMLNRIGQMEFDGGDAGLPPAPDGQVRIPLEMRDGRMYLGTIEIGAAPAWPVP</sequence>
<dbReference type="RefSeq" id="WP_207465557.1">
    <property type="nucleotide sequence ID" value="NZ_JAFNAW010000004.1"/>
</dbReference>
<keyword evidence="2" id="KW-1185">Reference proteome</keyword>